<dbReference type="EnsemblPlants" id="QL09p045326:mrna">
    <property type="protein sequence ID" value="QL09p045326:mrna"/>
    <property type="gene ID" value="QL09p045326"/>
</dbReference>
<reference evidence="2 3" key="1">
    <citation type="journal article" date="2016" name="G3 (Bethesda)">
        <title>First Draft Assembly and Annotation of the Genome of a California Endemic Oak Quercus lobata Nee (Fagaceae).</title>
        <authorList>
            <person name="Sork V.L."/>
            <person name="Fitz-Gibbon S.T."/>
            <person name="Puiu D."/>
            <person name="Crepeau M."/>
            <person name="Gugger P.F."/>
            <person name="Sherman R."/>
            <person name="Stevens K."/>
            <person name="Langley C.H."/>
            <person name="Pellegrini M."/>
            <person name="Salzberg S.L."/>
        </authorList>
    </citation>
    <scope>NUCLEOTIDE SEQUENCE [LARGE SCALE GENOMIC DNA]</scope>
    <source>
        <strain evidence="2 3">cv. SW786</strain>
    </source>
</reference>
<dbReference type="InParanoid" id="A0A7N2MNB1"/>
<dbReference type="Gramene" id="QL09p045326:mrna">
    <property type="protein sequence ID" value="QL09p045326:mrna"/>
    <property type="gene ID" value="QL09p045326"/>
</dbReference>
<proteinExistence type="predicted"/>
<keyword evidence="3" id="KW-1185">Reference proteome</keyword>
<dbReference type="AlphaFoldDB" id="A0A7N2MNB1"/>
<evidence type="ECO:0000313" key="2">
    <source>
        <dbReference type="EnsemblPlants" id="QL09p045326:mrna"/>
    </source>
</evidence>
<name>A0A7N2MNB1_QUELO</name>
<dbReference type="EMBL" id="LRBV02000009">
    <property type="status" value="NOT_ANNOTATED_CDS"/>
    <property type="molecule type" value="Genomic_DNA"/>
</dbReference>
<evidence type="ECO:0000256" key="1">
    <source>
        <dbReference type="SAM" id="MobiDB-lite"/>
    </source>
</evidence>
<reference evidence="2" key="2">
    <citation type="submission" date="2021-01" db="UniProtKB">
        <authorList>
            <consortium name="EnsemblPlants"/>
        </authorList>
    </citation>
    <scope>IDENTIFICATION</scope>
</reference>
<organism evidence="2 3">
    <name type="scientific">Quercus lobata</name>
    <name type="common">Valley oak</name>
    <dbReference type="NCBI Taxonomy" id="97700"/>
    <lineage>
        <taxon>Eukaryota</taxon>
        <taxon>Viridiplantae</taxon>
        <taxon>Streptophyta</taxon>
        <taxon>Embryophyta</taxon>
        <taxon>Tracheophyta</taxon>
        <taxon>Spermatophyta</taxon>
        <taxon>Magnoliopsida</taxon>
        <taxon>eudicotyledons</taxon>
        <taxon>Gunneridae</taxon>
        <taxon>Pentapetalae</taxon>
        <taxon>rosids</taxon>
        <taxon>fabids</taxon>
        <taxon>Fagales</taxon>
        <taxon>Fagaceae</taxon>
        <taxon>Quercus</taxon>
    </lineage>
</organism>
<dbReference type="Proteomes" id="UP000594261">
    <property type="component" value="Chromosome 9"/>
</dbReference>
<accession>A0A7N2MNB1</accession>
<feature type="region of interest" description="Disordered" evidence="1">
    <location>
        <begin position="1"/>
        <end position="24"/>
    </location>
</feature>
<sequence>MLRSSSGIREARKEKGSAQPRWSKKLGGLRSWRHTYFRFLGNMTDKIYVTVVVGVAKLQRKFQRQQTPPE</sequence>
<protein>
    <submittedName>
        <fullName evidence="2">Uncharacterized protein</fullName>
    </submittedName>
</protein>
<evidence type="ECO:0000313" key="3">
    <source>
        <dbReference type="Proteomes" id="UP000594261"/>
    </source>
</evidence>